<gene>
    <name evidence="7" type="ORF">SAMN05443144_10281</name>
</gene>
<dbReference type="AlphaFoldDB" id="A0A1M4UMP6"/>
<feature type="chain" id="PRO_5012815769" evidence="5">
    <location>
        <begin position="22"/>
        <end position="523"/>
    </location>
</feature>
<dbReference type="InterPro" id="IPR050738">
    <property type="entry name" value="Sulfatase"/>
</dbReference>
<keyword evidence="2" id="KW-0479">Metal-binding</keyword>
<dbReference type="OrthoDB" id="9764377at2"/>
<evidence type="ECO:0000259" key="6">
    <source>
        <dbReference type="Pfam" id="PF00884"/>
    </source>
</evidence>
<evidence type="ECO:0000313" key="8">
    <source>
        <dbReference type="Proteomes" id="UP000184041"/>
    </source>
</evidence>
<dbReference type="InterPro" id="IPR000917">
    <property type="entry name" value="Sulfatase_N"/>
</dbReference>
<sequence>MKNINAILLCLLVLSAGCQSADTQDKNDLPNIVYILADDLGYGELGVYGQEKIETPHIDALARNGMTFTQHYSGSPVCAPSRYMLLTGKHPGHAYIRSNGDRDLPEGVSLDDYENRFEAMFEHPEIEGQIALPSSTVTIAEVLKQAGYRTGAAGGKWGNGGPNSEGHPNNQGFDFFYGYLCQRQAHTYYPTHLWRNDERILLDNELVNPHQDLPEDLDPYDPESYSRFHDQPDYSAEVMLDEILGFIDGKRSDPFFLFVPSTIPHVSLQAPKRWIDYYLEKFGNEEPYTEGSYVPVRYPNATYAAMISYLDEQVGAIVDKLKEQGVYENTLIMFSSDNGPTTGGGVNPEYFKSAGPFLNFKNNQSRVKGHLYEGGIRVPMIATWEGVIPSGSTTDHMSAFWDVLPTLSEIAGVNPPREVDGISFLPTLKGEESEQKKHDYLYWEFPSYGGQQAVRMNQWKGIRKDIMTEGNLEIELYNLEKDIREESDLADQHPEVVDSIRTIMEREHTVPELERFRMEALGD</sequence>
<name>A0A1M4UMP6_9BACT</name>
<dbReference type="GO" id="GO:0004065">
    <property type="term" value="F:arylsulfatase activity"/>
    <property type="evidence" value="ECO:0007669"/>
    <property type="project" value="TreeGrafter"/>
</dbReference>
<dbReference type="CDD" id="cd16145">
    <property type="entry name" value="ARS_like"/>
    <property type="match status" value="1"/>
</dbReference>
<accession>A0A1M4UMP6</accession>
<reference evidence="7 8" key="1">
    <citation type="submission" date="2016-11" db="EMBL/GenBank/DDBJ databases">
        <authorList>
            <person name="Jaros S."/>
            <person name="Januszkiewicz K."/>
            <person name="Wedrychowicz H."/>
        </authorList>
    </citation>
    <scope>NUCLEOTIDE SEQUENCE [LARGE SCALE GENOMIC DNA]</scope>
    <source>
        <strain evidence="7 8">DSM 21986</strain>
    </source>
</reference>
<keyword evidence="8" id="KW-1185">Reference proteome</keyword>
<dbReference type="EMBL" id="FQUS01000002">
    <property type="protein sequence ID" value="SHE57996.1"/>
    <property type="molecule type" value="Genomic_DNA"/>
</dbReference>
<dbReference type="InterPro" id="IPR017850">
    <property type="entry name" value="Alkaline_phosphatase_core_sf"/>
</dbReference>
<dbReference type="Pfam" id="PF00884">
    <property type="entry name" value="Sulfatase"/>
    <property type="match status" value="1"/>
</dbReference>
<proteinExistence type="inferred from homology"/>
<keyword evidence="5" id="KW-0732">Signal</keyword>
<evidence type="ECO:0000256" key="2">
    <source>
        <dbReference type="ARBA" id="ARBA00022723"/>
    </source>
</evidence>
<evidence type="ECO:0000256" key="3">
    <source>
        <dbReference type="ARBA" id="ARBA00022801"/>
    </source>
</evidence>
<dbReference type="Gene3D" id="3.30.1120.10">
    <property type="match status" value="1"/>
</dbReference>
<dbReference type="Gene3D" id="3.40.720.10">
    <property type="entry name" value="Alkaline Phosphatase, subunit A"/>
    <property type="match status" value="1"/>
</dbReference>
<comment type="similarity">
    <text evidence="1">Belongs to the sulfatase family.</text>
</comment>
<evidence type="ECO:0000256" key="1">
    <source>
        <dbReference type="ARBA" id="ARBA00008779"/>
    </source>
</evidence>
<dbReference type="InterPro" id="IPR024607">
    <property type="entry name" value="Sulfatase_CS"/>
</dbReference>
<feature type="signal peptide" evidence="5">
    <location>
        <begin position="1"/>
        <end position="21"/>
    </location>
</feature>
<dbReference type="PROSITE" id="PS51257">
    <property type="entry name" value="PROKAR_LIPOPROTEIN"/>
    <property type="match status" value="1"/>
</dbReference>
<dbReference type="GO" id="GO:0046872">
    <property type="term" value="F:metal ion binding"/>
    <property type="evidence" value="ECO:0007669"/>
    <property type="project" value="UniProtKB-KW"/>
</dbReference>
<dbReference type="PROSITE" id="PS00523">
    <property type="entry name" value="SULFATASE_1"/>
    <property type="match status" value="1"/>
</dbReference>
<dbReference type="Proteomes" id="UP000184041">
    <property type="component" value="Unassembled WGS sequence"/>
</dbReference>
<dbReference type="RefSeq" id="WP_073059223.1">
    <property type="nucleotide sequence ID" value="NZ_FQUS01000002.1"/>
</dbReference>
<evidence type="ECO:0000256" key="5">
    <source>
        <dbReference type="SAM" id="SignalP"/>
    </source>
</evidence>
<dbReference type="PANTHER" id="PTHR42693:SF53">
    <property type="entry name" value="ENDO-4-O-SULFATASE"/>
    <property type="match status" value="1"/>
</dbReference>
<dbReference type="STRING" id="1194090.SAMN05443144_10281"/>
<keyword evidence="4" id="KW-0106">Calcium</keyword>
<keyword evidence="3" id="KW-0378">Hydrolase</keyword>
<feature type="domain" description="Sulfatase N-terminal" evidence="6">
    <location>
        <begin position="30"/>
        <end position="413"/>
    </location>
</feature>
<organism evidence="7 8">
    <name type="scientific">Fodinibius roseus</name>
    <dbReference type="NCBI Taxonomy" id="1194090"/>
    <lineage>
        <taxon>Bacteria</taxon>
        <taxon>Pseudomonadati</taxon>
        <taxon>Balneolota</taxon>
        <taxon>Balneolia</taxon>
        <taxon>Balneolales</taxon>
        <taxon>Balneolaceae</taxon>
        <taxon>Fodinibius</taxon>
    </lineage>
</organism>
<evidence type="ECO:0000256" key="4">
    <source>
        <dbReference type="ARBA" id="ARBA00022837"/>
    </source>
</evidence>
<evidence type="ECO:0000313" key="7">
    <source>
        <dbReference type="EMBL" id="SHE57996.1"/>
    </source>
</evidence>
<dbReference type="SUPFAM" id="SSF53649">
    <property type="entry name" value="Alkaline phosphatase-like"/>
    <property type="match status" value="1"/>
</dbReference>
<dbReference type="PANTHER" id="PTHR42693">
    <property type="entry name" value="ARYLSULFATASE FAMILY MEMBER"/>
    <property type="match status" value="1"/>
</dbReference>
<protein>
    <submittedName>
        <fullName evidence="7">Arylsulfatase</fullName>
    </submittedName>
</protein>